<keyword evidence="2" id="KW-1185">Reference proteome</keyword>
<organism evidence="1 2">
    <name type="scientific">Planomonospora corallina</name>
    <dbReference type="NCBI Taxonomy" id="1806052"/>
    <lineage>
        <taxon>Bacteria</taxon>
        <taxon>Bacillati</taxon>
        <taxon>Actinomycetota</taxon>
        <taxon>Actinomycetes</taxon>
        <taxon>Streptosporangiales</taxon>
        <taxon>Streptosporangiaceae</taxon>
        <taxon>Planomonospora</taxon>
    </lineage>
</organism>
<dbReference type="EMBL" id="JBHSBM010000021">
    <property type="protein sequence ID" value="MFC4060395.1"/>
    <property type="molecule type" value="Genomic_DNA"/>
</dbReference>
<proteinExistence type="predicted"/>
<sequence length="63" mass="6690">MSHRRGKWHGVLAGGEGAVLPAALDGRPPAFSYYGPSPARPGSAEIFGDGDPIDQVEHELVHR</sequence>
<name>A0ABV8I935_9ACTN</name>
<dbReference type="Proteomes" id="UP001595850">
    <property type="component" value="Unassembled WGS sequence"/>
</dbReference>
<protein>
    <submittedName>
        <fullName evidence="1">Uncharacterized protein</fullName>
    </submittedName>
</protein>
<comment type="caution">
    <text evidence="1">The sequence shown here is derived from an EMBL/GenBank/DDBJ whole genome shotgun (WGS) entry which is preliminary data.</text>
</comment>
<evidence type="ECO:0000313" key="2">
    <source>
        <dbReference type="Proteomes" id="UP001595850"/>
    </source>
</evidence>
<reference evidence="2" key="1">
    <citation type="journal article" date="2019" name="Int. J. Syst. Evol. Microbiol.">
        <title>The Global Catalogue of Microorganisms (GCM) 10K type strain sequencing project: providing services to taxonomists for standard genome sequencing and annotation.</title>
        <authorList>
            <consortium name="The Broad Institute Genomics Platform"/>
            <consortium name="The Broad Institute Genome Sequencing Center for Infectious Disease"/>
            <person name="Wu L."/>
            <person name="Ma J."/>
        </authorList>
    </citation>
    <scope>NUCLEOTIDE SEQUENCE [LARGE SCALE GENOMIC DNA]</scope>
    <source>
        <strain evidence="2">TBRC 4489</strain>
    </source>
</reference>
<dbReference type="RefSeq" id="WP_377289595.1">
    <property type="nucleotide sequence ID" value="NZ_JBHSBM010000021.1"/>
</dbReference>
<evidence type="ECO:0000313" key="1">
    <source>
        <dbReference type="EMBL" id="MFC4060395.1"/>
    </source>
</evidence>
<accession>A0ABV8I935</accession>
<gene>
    <name evidence="1" type="ORF">ACFOWE_18990</name>
</gene>